<dbReference type="InterPro" id="IPR007857">
    <property type="entry name" value="Arg_MeTrfase_PRMT5"/>
</dbReference>
<dbReference type="EnsemblMetazoa" id="HelroT68344">
    <property type="protein sequence ID" value="HelroP68344"/>
    <property type="gene ID" value="HelroG68344"/>
</dbReference>
<dbReference type="EMBL" id="AMQM01001368">
    <property type="status" value="NOT_ANNOTATED_CDS"/>
    <property type="molecule type" value="Genomic_DNA"/>
</dbReference>
<dbReference type="InterPro" id="IPR035247">
    <property type="entry name" value="PRMT5_TIM"/>
</dbReference>
<sequence>MSTNGTTERVSCGMDLAFSSDLNSDLDQSLDLGFDFICVPIVHPRLTRDFFHEKVKNRVGPLSRSDFLLSSQDWTTLIVAKITPTLQLDSMNEIVRHNAEHSFNQEVALANHLGLPAIMVQLKNMNNINLARNVNAIAINSHFTLFWVKVPMTAPIVLCDDIFNGGLDLSTAENSNNDSWKWWNQLRILCNYNKKLILVLEITADLPSDAEITRWLGEPVKAIILSTKLFLTNRKGYPVLPRSHQLLLKKFFKLDVQLVLTGKNRHKSKGLSCYKLYLDHLFQQREMPDQISKFSKGYEDYLQCPLQPLMDNLQSQTYEIFEKDPVKYTSYQQAIYLALLDKVKEESKDKIVLTVMVLGAGRGPLVTAALKAAAEAKCLIKVYAVEKNPNAVVTLENLKSDFWGDKVTIVSCDMRFWEPKEKADIIISELLGSFGDNELSPECLDGAERFLKPKCISIPCSYTSYVAPLQSSKLWNEAKLCRESGKPVDSQFETPYVVRLHNSQLISDPQPLFTFDHPRRDVTGSNFIMMKQNLSNERYGELKFPVALDTVLHGFSGYFHCILYKNVSISIVPDTHTPGMFSWFPIYFPLKEPILLKKTDILTVHFWRLVNEKNVWYEWCTSTPQQTHIHNPKGRSYIIGL</sequence>
<evidence type="ECO:0000259" key="14">
    <source>
        <dbReference type="Pfam" id="PF17286"/>
    </source>
</evidence>
<protein>
    <recommendedName>
        <fullName evidence="8">Protein arginine N-methyltransferase</fullName>
    </recommendedName>
</protein>
<dbReference type="EMBL" id="KB097495">
    <property type="protein sequence ID" value="ESN96246.1"/>
    <property type="molecule type" value="Genomic_DNA"/>
</dbReference>
<dbReference type="Gene3D" id="3.20.20.150">
    <property type="entry name" value="Divalent-metal-dependent TIM barrel enzymes"/>
    <property type="match status" value="1"/>
</dbReference>
<dbReference type="GO" id="GO:0032259">
    <property type="term" value="P:methylation"/>
    <property type="evidence" value="ECO:0007669"/>
    <property type="project" value="UniProtKB-KW"/>
</dbReference>
<feature type="domain" description="PRMT5 arginine-N-methyltransferase" evidence="12">
    <location>
        <begin position="292"/>
        <end position="458"/>
    </location>
</feature>
<dbReference type="Pfam" id="PF05185">
    <property type="entry name" value="PRMT5"/>
    <property type="match status" value="1"/>
</dbReference>
<keyword evidence="1 8" id="KW-0489">Methyltransferase</keyword>
<evidence type="ECO:0000256" key="3">
    <source>
        <dbReference type="ARBA" id="ARBA00022691"/>
    </source>
</evidence>
<dbReference type="GO" id="GO:0044020">
    <property type="term" value="F:histone H4R3 methyltransferase activity"/>
    <property type="evidence" value="ECO:0007669"/>
    <property type="project" value="UniProtKB-ARBA"/>
</dbReference>
<evidence type="ECO:0000256" key="6">
    <source>
        <dbReference type="ARBA" id="ARBA00023163"/>
    </source>
</evidence>
<feature type="active site" description="Proton donor/acceptor" evidence="9">
    <location>
        <position position="429"/>
    </location>
</feature>
<dbReference type="AlphaFoldDB" id="T1FZD4"/>
<dbReference type="GeneID" id="20214182"/>
<dbReference type="InterPro" id="IPR025799">
    <property type="entry name" value="Arg_MeTrfase"/>
</dbReference>
<feature type="active site" description="Proton donor/acceptor" evidence="9">
    <location>
        <position position="438"/>
    </location>
</feature>
<comment type="catalytic activity">
    <reaction evidence="7">
        <text>L-arginyl-[protein] + 2 S-adenosyl-L-methionine = N(omega),N(omega)'-dimethyl-L-arginyl-[protein] + 2 S-adenosyl-L-homocysteine + 2 H(+)</text>
        <dbReference type="Rhea" id="RHEA:48108"/>
        <dbReference type="Rhea" id="RHEA-COMP:10532"/>
        <dbReference type="Rhea" id="RHEA-COMP:11992"/>
        <dbReference type="ChEBI" id="CHEBI:15378"/>
        <dbReference type="ChEBI" id="CHEBI:29965"/>
        <dbReference type="ChEBI" id="CHEBI:57856"/>
        <dbReference type="ChEBI" id="CHEBI:59789"/>
        <dbReference type="ChEBI" id="CHEBI:88221"/>
        <dbReference type="EC" id="2.1.1.320"/>
    </reaction>
</comment>
<proteinExistence type="inferred from homology"/>
<feature type="binding site" evidence="10">
    <location>
        <position position="386"/>
    </location>
    <ligand>
        <name>S-adenosyl-L-methionine</name>
        <dbReference type="ChEBI" id="CHEBI:59789"/>
    </ligand>
</feature>
<reference evidence="16" key="3">
    <citation type="submission" date="2015-06" db="UniProtKB">
        <authorList>
            <consortium name="EnsemblMetazoa"/>
        </authorList>
    </citation>
    <scope>IDENTIFICATION</scope>
</reference>
<dbReference type="FunFam" id="2.70.160.11:FF:000003">
    <property type="entry name" value="Protein arginine N-methyltransferase 5"/>
    <property type="match status" value="1"/>
</dbReference>
<feature type="domain" description="PRMT5 TIM barrel" evidence="13">
    <location>
        <begin position="33"/>
        <end position="284"/>
    </location>
</feature>
<dbReference type="HOGENOM" id="CLU_010247_3_0_1"/>
<reference evidence="17" key="1">
    <citation type="submission" date="2012-12" db="EMBL/GenBank/DDBJ databases">
        <authorList>
            <person name="Hellsten U."/>
            <person name="Grimwood J."/>
            <person name="Chapman J.A."/>
            <person name="Shapiro H."/>
            <person name="Aerts A."/>
            <person name="Otillar R.P."/>
            <person name="Terry A.Y."/>
            <person name="Boore J.L."/>
            <person name="Simakov O."/>
            <person name="Marletaz F."/>
            <person name="Cho S.-J."/>
            <person name="Edsinger-Gonzales E."/>
            <person name="Havlak P."/>
            <person name="Kuo D.-H."/>
            <person name="Larsson T."/>
            <person name="Lv J."/>
            <person name="Arendt D."/>
            <person name="Savage R."/>
            <person name="Osoegawa K."/>
            <person name="de Jong P."/>
            <person name="Lindberg D.R."/>
            <person name="Seaver E.C."/>
            <person name="Weisblat D.A."/>
            <person name="Putnam N.H."/>
            <person name="Grigoriev I.V."/>
            <person name="Rokhsar D.S."/>
        </authorList>
    </citation>
    <scope>NUCLEOTIDE SEQUENCE</scope>
</reference>
<keyword evidence="2 8" id="KW-0808">Transferase</keyword>
<dbReference type="GO" id="GO:0006355">
    <property type="term" value="P:regulation of DNA-templated transcription"/>
    <property type="evidence" value="ECO:0000318"/>
    <property type="project" value="GO_Central"/>
</dbReference>
<evidence type="ECO:0000259" key="13">
    <source>
        <dbReference type="Pfam" id="PF17285"/>
    </source>
</evidence>
<dbReference type="InParanoid" id="T1FZD4"/>
<evidence type="ECO:0000256" key="5">
    <source>
        <dbReference type="ARBA" id="ARBA00023015"/>
    </source>
</evidence>
<accession>T1FZD4</accession>
<evidence type="ECO:0000313" key="17">
    <source>
        <dbReference type="Proteomes" id="UP000015101"/>
    </source>
</evidence>
<dbReference type="InterPro" id="IPR035248">
    <property type="entry name" value="PRMT5_C"/>
</dbReference>
<keyword evidence="17" id="KW-1185">Reference proteome</keyword>
<keyword evidence="6" id="KW-0804">Transcription</keyword>
<keyword evidence="3 8" id="KW-0949">S-adenosyl-L-methionine</keyword>
<evidence type="ECO:0000313" key="16">
    <source>
        <dbReference type="EnsemblMetazoa" id="HelroP68344"/>
    </source>
</evidence>
<evidence type="ECO:0000256" key="9">
    <source>
        <dbReference type="PIRSR" id="PIRSR015894-1"/>
    </source>
</evidence>
<evidence type="ECO:0000256" key="11">
    <source>
        <dbReference type="PIRSR" id="PIRSR015894-3"/>
    </source>
</evidence>
<dbReference type="Gene3D" id="2.70.160.11">
    <property type="entry name" value="Hnrnp arginine n-methyltransferase1"/>
    <property type="match status" value="1"/>
</dbReference>
<dbReference type="PANTHER" id="PTHR10738:SF0">
    <property type="entry name" value="PROTEIN ARGININE N-METHYLTRANSFERASE 5"/>
    <property type="match status" value="1"/>
</dbReference>
<dbReference type="FunFam" id="3.20.20.150:FF:000008">
    <property type="entry name" value="Protein arginine N-methyltransferase 5"/>
    <property type="match status" value="1"/>
</dbReference>
<dbReference type="CTD" id="20214182"/>
<feature type="binding site" evidence="10">
    <location>
        <position position="318"/>
    </location>
    <ligand>
        <name>S-adenosyl-L-methionine</name>
        <dbReference type="ChEBI" id="CHEBI:59789"/>
    </ligand>
</feature>
<gene>
    <name evidence="16" type="primary">20214182</name>
    <name evidence="15" type="ORF">HELRODRAFT_68344</name>
</gene>
<dbReference type="InterPro" id="IPR035075">
    <property type="entry name" value="PRMT5"/>
</dbReference>
<evidence type="ECO:0000256" key="2">
    <source>
        <dbReference type="ARBA" id="ARBA00022679"/>
    </source>
</evidence>
<evidence type="ECO:0000256" key="4">
    <source>
        <dbReference type="ARBA" id="ARBA00022853"/>
    </source>
</evidence>
<dbReference type="GO" id="GO:0035243">
    <property type="term" value="F:protein-arginine omega-N symmetric methyltransferase activity"/>
    <property type="evidence" value="ECO:0007669"/>
    <property type="project" value="UniProtKB-EC"/>
</dbReference>
<dbReference type="FunCoup" id="T1FZD4">
    <property type="interactions" value="1870"/>
</dbReference>
<feature type="binding site" evidence="10">
    <location>
        <begin position="327"/>
        <end position="328"/>
    </location>
    <ligand>
        <name>S-adenosyl-L-methionine</name>
        <dbReference type="ChEBI" id="CHEBI:59789"/>
    </ligand>
</feature>
<dbReference type="CDD" id="cd02440">
    <property type="entry name" value="AdoMet_MTases"/>
    <property type="match status" value="1"/>
</dbReference>
<dbReference type="GO" id="GO:0005829">
    <property type="term" value="C:cytosol"/>
    <property type="evidence" value="ECO:0000318"/>
    <property type="project" value="GO_Central"/>
</dbReference>
<evidence type="ECO:0000256" key="7">
    <source>
        <dbReference type="ARBA" id="ARBA00048612"/>
    </source>
</evidence>
<dbReference type="PROSITE" id="PS51678">
    <property type="entry name" value="SAM_MT_PRMT"/>
    <property type="match status" value="1"/>
</dbReference>
<dbReference type="OrthoDB" id="1368803at2759"/>
<dbReference type="Pfam" id="PF17286">
    <property type="entry name" value="PRMT5_C"/>
    <property type="match status" value="1"/>
</dbReference>
<dbReference type="InterPro" id="IPR029063">
    <property type="entry name" value="SAM-dependent_MTases_sf"/>
</dbReference>
<dbReference type="STRING" id="6412.T1FZD4"/>
<dbReference type="SUPFAM" id="SSF53335">
    <property type="entry name" value="S-adenosyl-L-methionine-dependent methyltransferases"/>
    <property type="match status" value="1"/>
</dbReference>
<feature type="domain" description="PRMT5 oligomerisation" evidence="14">
    <location>
        <begin position="461"/>
        <end position="639"/>
    </location>
</feature>
<name>T1FZD4_HELRO</name>
<dbReference type="Proteomes" id="UP000015101">
    <property type="component" value="Unassembled WGS sequence"/>
</dbReference>
<reference evidence="15 17" key="2">
    <citation type="journal article" date="2013" name="Nature">
        <title>Insights into bilaterian evolution from three spiralian genomes.</title>
        <authorList>
            <person name="Simakov O."/>
            <person name="Marletaz F."/>
            <person name="Cho S.J."/>
            <person name="Edsinger-Gonzales E."/>
            <person name="Havlak P."/>
            <person name="Hellsten U."/>
            <person name="Kuo D.H."/>
            <person name="Larsson T."/>
            <person name="Lv J."/>
            <person name="Arendt D."/>
            <person name="Savage R."/>
            <person name="Osoegawa K."/>
            <person name="de Jong P."/>
            <person name="Grimwood J."/>
            <person name="Chapman J.A."/>
            <person name="Shapiro H."/>
            <person name="Aerts A."/>
            <person name="Otillar R.P."/>
            <person name="Terry A.Y."/>
            <person name="Boore J.L."/>
            <person name="Grigoriev I.V."/>
            <person name="Lindberg D.R."/>
            <person name="Seaver E.C."/>
            <person name="Weisblat D.A."/>
            <person name="Putnam N.H."/>
            <person name="Rokhsar D.S."/>
        </authorList>
    </citation>
    <scope>NUCLEOTIDE SEQUENCE</scope>
</reference>
<evidence type="ECO:0000259" key="12">
    <source>
        <dbReference type="Pfam" id="PF05185"/>
    </source>
</evidence>
<keyword evidence="5" id="KW-0805">Transcription regulation</keyword>
<dbReference type="GO" id="GO:0005634">
    <property type="term" value="C:nucleus"/>
    <property type="evidence" value="ECO:0000318"/>
    <property type="project" value="GO_Central"/>
</dbReference>
<dbReference type="OMA" id="IKYAWYE"/>
<feature type="binding site" evidence="10">
    <location>
        <begin position="413"/>
        <end position="414"/>
    </location>
    <ligand>
        <name>S-adenosyl-L-methionine</name>
        <dbReference type="ChEBI" id="CHEBI:59789"/>
    </ligand>
</feature>
<evidence type="ECO:0000256" key="8">
    <source>
        <dbReference type="PIRNR" id="PIRNR015894"/>
    </source>
</evidence>
<dbReference type="PIRSF" id="PIRSF015894">
    <property type="entry name" value="Skb1_MeTrfase"/>
    <property type="match status" value="1"/>
</dbReference>
<evidence type="ECO:0000256" key="1">
    <source>
        <dbReference type="ARBA" id="ARBA00022603"/>
    </source>
</evidence>
<dbReference type="PANTHER" id="PTHR10738">
    <property type="entry name" value="PROTEIN ARGININE N-METHYLTRANSFERASE 5"/>
    <property type="match status" value="1"/>
</dbReference>
<dbReference type="Pfam" id="PF17285">
    <property type="entry name" value="PRMT5_TIM"/>
    <property type="match status" value="1"/>
</dbReference>
<evidence type="ECO:0000313" key="15">
    <source>
        <dbReference type="EMBL" id="ESN96246.1"/>
    </source>
</evidence>
<dbReference type="FunFam" id="3.40.50.150:FF:000029">
    <property type="entry name" value="Protein arginine N-methyltransferase 5"/>
    <property type="match status" value="1"/>
</dbReference>
<keyword evidence="4" id="KW-0156">Chromatin regulator</keyword>
<comment type="similarity">
    <text evidence="8">Belongs to the class I-like SAM-binding methyltransferase superfamily.</text>
</comment>
<dbReference type="KEGG" id="hro:HELRODRAFT_68344"/>
<organism evidence="16 17">
    <name type="scientific">Helobdella robusta</name>
    <name type="common">Californian leech</name>
    <dbReference type="NCBI Taxonomy" id="6412"/>
    <lineage>
        <taxon>Eukaryota</taxon>
        <taxon>Metazoa</taxon>
        <taxon>Spiralia</taxon>
        <taxon>Lophotrochozoa</taxon>
        <taxon>Annelida</taxon>
        <taxon>Clitellata</taxon>
        <taxon>Hirudinea</taxon>
        <taxon>Rhynchobdellida</taxon>
        <taxon>Glossiphoniidae</taxon>
        <taxon>Helobdella</taxon>
    </lineage>
</organism>
<dbReference type="RefSeq" id="XP_009025217.1">
    <property type="nucleotide sequence ID" value="XM_009026969.1"/>
</dbReference>
<dbReference type="eggNOG" id="KOG0822">
    <property type="taxonomic scope" value="Eukaryota"/>
</dbReference>
<dbReference type="Gene3D" id="3.40.50.150">
    <property type="entry name" value="Vaccinia Virus protein VP39"/>
    <property type="match status" value="1"/>
</dbReference>
<feature type="site" description="Critical for specifying symmetric addition of methyl groups" evidence="11">
    <location>
        <position position="321"/>
    </location>
</feature>
<evidence type="ECO:0000256" key="10">
    <source>
        <dbReference type="PIRSR" id="PIRSR015894-2"/>
    </source>
</evidence>